<protein>
    <recommendedName>
        <fullName evidence="1">PatA-like N-terminal domain-containing protein</fullName>
    </recommendedName>
</protein>
<reference evidence="2" key="1">
    <citation type="submission" date="2020-02" db="EMBL/GenBank/DDBJ databases">
        <authorList>
            <person name="Meier V. D."/>
        </authorList>
    </citation>
    <scope>NUCLEOTIDE SEQUENCE</scope>
    <source>
        <strain evidence="2">AVDCRST_MAG92</strain>
    </source>
</reference>
<accession>A0A6J4H4N9</accession>
<sequence length="193" mass="22191">MSITSSLADFSFPEILQFIETGRKTGLLTLTNLPKSQAVPPIFYIWIEWGRLMAAANGLDHQGLVKLIEQRQWVSERVFDKMVHWCRPLNEPLGLYLKNQGVLRPEHLKQLFNVQVLQPVNALFHLKEGKFQFDQDVYTPRREMTGLSVSAGALKLFTLPEDAKALRPEFRKSSVHEYSHLGYQNRINTELIG</sequence>
<feature type="domain" description="PatA-like N-terminal" evidence="1">
    <location>
        <begin position="6"/>
        <end position="151"/>
    </location>
</feature>
<evidence type="ECO:0000313" key="2">
    <source>
        <dbReference type="EMBL" id="CAA9214920.1"/>
    </source>
</evidence>
<name>A0A6J4H4N9_9CYAN</name>
<organism evidence="2">
    <name type="scientific">uncultured Coleofasciculus sp</name>
    <dbReference type="NCBI Taxonomy" id="1267456"/>
    <lineage>
        <taxon>Bacteria</taxon>
        <taxon>Bacillati</taxon>
        <taxon>Cyanobacteriota</taxon>
        <taxon>Cyanophyceae</taxon>
        <taxon>Coleofasciculales</taxon>
        <taxon>Coleofasciculaceae</taxon>
        <taxon>Coleofasciculus</taxon>
        <taxon>environmental samples</taxon>
    </lineage>
</organism>
<dbReference type="InterPro" id="IPR025497">
    <property type="entry name" value="PatA-like_N"/>
</dbReference>
<proteinExistence type="predicted"/>
<gene>
    <name evidence="2" type="ORF">AVDCRST_MAG92-279</name>
</gene>
<dbReference type="Pfam" id="PF14332">
    <property type="entry name" value="DUF4388"/>
    <property type="match status" value="1"/>
</dbReference>
<evidence type="ECO:0000259" key="1">
    <source>
        <dbReference type="Pfam" id="PF14332"/>
    </source>
</evidence>
<dbReference type="EMBL" id="CADCTM010000040">
    <property type="protein sequence ID" value="CAA9214920.1"/>
    <property type="molecule type" value="Genomic_DNA"/>
</dbReference>
<dbReference type="AlphaFoldDB" id="A0A6J4H4N9"/>